<gene>
    <name evidence="1" type="ORF">E2562_028845</name>
</gene>
<reference evidence="1 2" key="1">
    <citation type="submission" date="2019-11" db="EMBL/GenBank/DDBJ databases">
        <title>Whole genome sequence of Oryza granulata.</title>
        <authorList>
            <person name="Li W."/>
        </authorList>
    </citation>
    <scope>NUCLEOTIDE SEQUENCE [LARGE SCALE GENOMIC DNA]</scope>
    <source>
        <strain evidence="2">cv. Menghai</strain>
        <tissue evidence="1">Leaf</tissue>
    </source>
</reference>
<dbReference type="Proteomes" id="UP000479710">
    <property type="component" value="Unassembled WGS sequence"/>
</dbReference>
<evidence type="ECO:0000313" key="1">
    <source>
        <dbReference type="EMBL" id="KAF0934841.1"/>
    </source>
</evidence>
<name>A0A6G1FDA7_9ORYZ</name>
<protein>
    <submittedName>
        <fullName evidence="1">Uncharacterized protein</fullName>
    </submittedName>
</protein>
<comment type="caution">
    <text evidence="1">The sequence shown here is derived from an EMBL/GenBank/DDBJ whole genome shotgun (WGS) entry which is preliminary data.</text>
</comment>
<proteinExistence type="predicted"/>
<dbReference type="EMBL" id="SPHZ02000001">
    <property type="protein sequence ID" value="KAF0934841.1"/>
    <property type="molecule type" value="Genomic_DNA"/>
</dbReference>
<evidence type="ECO:0000313" key="2">
    <source>
        <dbReference type="Proteomes" id="UP000479710"/>
    </source>
</evidence>
<sequence>METLQEYEEMEMAVALHQTLIVMFSTLHGSHEMSTDPGCQFFWLRRCCDSSSLHFDLADARGGPYGQQATRQQYLIGKDFCGQTLISVVRVYGIGAIFGYSMAGSSQHYKSIDGADRNSRNFQ</sequence>
<dbReference type="AlphaFoldDB" id="A0A6G1FDA7"/>
<keyword evidence="2" id="KW-1185">Reference proteome</keyword>
<organism evidence="1 2">
    <name type="scientific">Oryza meyeriana var. granulata</name>
    <dbReference type="NCBI Taxonomy" id="110450"/>
    <lineage>
        <taxon>Eukaryota</taxon>
        <taxon>Viridiplantae</taxon>
        <taxon>Streptophyta</taxon>
        <taxon>Embryophyta</taxon>
        <taxon>Tracheophyta</taxon>
        <taxon>Spermatophyta</taxon>
        <taxon>Magnoliopsida</taxon>
        <taxon>Liliopsida</taxon>
        <taxon>Poales</taxon>
        <taxon>Poaceae</taxon>
        <taxon>BOP clade</taxon>
        <taxon>Oryzoideae</taxon>
        <taxon>Oryzeae</taxon>
        <taxon>Oryzinae</taxon>
        <taxon>Oryza</taxon>
        <taxon>Oryza meyeriana</taxon>
    </lineage>
</organism>
<accession>A0A6G1FDA7</accession>